<dbReference type="RefSeq" id="WP_059022870.1">
    <property type="nucleotide sequence ID" value="NZ_LN609302.1"/>
</dbReference>
<dbReference type="Pfam" id="PF13432">
    <property type="entry name" value="TPR_16"/>
    <property type="match status" value="1"/>
</dbReference>
<dbReference type="Proteomes" id="UP000657200">
    <property type="component" value="Unassembled WGS sequence"/>
</dbReference>
<dbReference type="OrthoDB" id="7340606at2"/>
<reference evidence="3 5" key="3">
    <citation type="journal article" date="2020" name="Int. J. Syst. Evol. Microbiol.">
        <title>Novel acetic acid bacteria from cider fermentations: Acetobacter conturbans sp. nov. and Acetobacter fallax sp. nov.</title>
        <authorList>
            <person name="Sombolestani A.S."/>
            <person name="Cleenwerck I."/>
            <person name="Cnockaert M."/>
            <person name="Borremans W."/>
            <person name="Wieme A.D."/>
            <person name="De Vuyst L."/>
            <person name="Vandamme P."/>
        </authorList>
    </citation>
    <scope>NUCLEOTIDE SEQUENCE [LARGE SCALE GENOMIC DNA]</scope>
    <source>
        <strain evidence="3 5">LMG 23848</strain>
    </source>
</reference>
<organism evidence="2 4">
    <name type="scientific">Acetobacter ghanensis</name>
    <dbReference type="NCBI Taxonomy" id="431306"/>
    <lineage>
        <taxon>Bacteria</taxon>
        <taxon>Pseudomonadati</taxon>
        <taxon>Pseudomonadota</taxon>
        <taxon>Alphaproteobacteria</taxon>
        <taxon>Acetobacterales</taxon>
        <taxon>Acetobacteraceae</taxon>
        <taxon>Acetobacter</taxon>
    </lineage>
</organism>
<reference evidence="4" key="2">
    <citation type="submission" date="2014-09" db="EMBL/GenBank/DDBJ databases">
        <authorList>
            <person name="Illeghems K.G."/>
        </authorList>
    </citation>
    <scope>NUCLEOTIDE SEQUENCE [LARGE SCALE GENOMIC DNA]</scope>
    <source>
        <strain evidence="4">LMG 23848T</strain>
    </source>
</reference>
<accession>A0A0U5FV43</accession>
<dbReference type="EMBL" id="LN609302">
    <property type="protein sequence ID" value="CEF54060.1"/>
    <property type="molecule type" value="Genomic_DNA"/>
</dbReference>
<protein>
    <submittedName>
        <fullName evidence="3">Tetratricopeptide repeat protein</fullName>
    </submittedName>
</protein>
<reference evidence="2" key="1">
    <citation type="submission" date="2014-09" db="EMBL/GenBank/DDBJ databases">
        <authorList>
            <person name="Magalhaes I.L.F."/>
            <person name="Oliveira U."/>
            <person name="Santos F.R."/>
            <person name="Vidigal T.H.D.A."/>
            <person name="Brescovit A.D."/>
            <person name="Santos A.J."/>
        </authorList>
    </citation>
    <scope>NUCLEOTIDE SEQUENCE</scope>
    <source>
        <strain evidence="2">LMG 23848T</strain>
    </source>
</reference>
<evidence type="ECO:0000313" key="5">
    <source>
        <dbReference type="Proteomes" id="UP000657200"/>
    </source>
</evidence>
<dbReference type="InterPro" id="IPR011990">
    <property type="entry name" value="TPR-like_helical_dom_sf"/>
</dbReference>
<dbReference type="SUPFAM" id="SSF48452">
    <property type="entry name" value="TPR-like"/>
    <property type="match status" value="1"/>
</dbReference>
<feature type="chain" id="PRO_5006857317" evidence="1">
    <location>
        <begin position="26"/>
        <end position="409"/>
    </location>
</feature>
<proteinExistence type="predicted"/>
<evidence type="ECO:0000256" key="1">
    <source>
        <dbReference type="SAM" id="SignalP"/>
    </source>
</evidence>
<evidence type="ECO:0000313" key="2">
    <source>
        <dbReference type="EMBL" id="CEF54060.1"/>
    </source>
</evidence>
<keyword evidence="5" id="KW-1185">Reference proteome</keyword>
<dbReference type="STRING" id="431306.AGA_559"/>
<feature type="signal peptide" evidence="1">
    <location>
        <begin position="1"/>
        <end position="25"/>
    </location>
</feature>
<dbReference type="AlphaFoldDB" id="A0A0U5FV43"/>
<dbReference type="PATRIC" id="fig|431306.5.peg.536"/>
<gene>
    <name evidence="2" type="ORF">AGA_559</name>
    <name evidence="3" type="ORF">GOB80_10800</name>
</gene>
<dbReference type="Gene3D" id="1.25.40.10">
    <property type="entry name" value="Tetratricopeptide repeat domain"/>
    <property type="match status" value="1"/>
</dbReference>
<dbReference type="EMBL" id="WOTE01000006">
    <property type="protein sequence ID" value="NHO40157.1"/>
    <property type="molecule type" value="Genomic_DNA"/>
</dbReference>
<sequence>MTMRFVRGLLCSATVLSLAVPAAYAADTLGQPVGTALQQAQSALAAHDYTKAMAAVNQADAVKDKNAYEDYTIAQMRAAVASQAGNVAEATAAYEKLIASPRTPRNLKNQMLMSEGTMAYNAKDYPKAAVAIQRYLKEVGPNPQMQTLLAQSYYLQKDYASTVRVLTPGIAAVIKAGQKPVESQLQMLAASATALKDSTTATHAYVLLATYYPKKEYWALLLHELVVNTKIPASLQLDVYRIRLAVGDISSARDFMEMTEIAMQGHMPQLALDLMNQGYQQGVLGQGAEAPRQARLKAMVEKTVADKKASIEADEKAALTQTSGNELLNVGYNYVTFGQSAKGLALMQQAIAKGVTDPNTARLHLGLAQMQAGNKAEAIQTLKSVAGDNGAYDIAQLWVLKLNQPAAAH</sequence>
<evidence type="ECO:0000313" key="4">
    <source>
        <dbReference type="Proteomes" id="UP000068250"/>
    </source>
</evidence>
<name>A0A0U5FV43_9PROT</name>
<dbReference type="Proteomes" id="UP000068250">
    <property type="component" value="Chromosome I"/>
</dbReference>
<evidence type="ECO:0000313" key="3">
    <source>
        <dbReference type="EMBL" id="NHO40157.1"/>
    </source>
</evidence>
<keyword evidence="1" id="KW-0732">Signal</keyword>